<protein>
    <submittedName>
        <fullName evidence="2">ABC transporter ATP-binding protein</fullName>
    </submittedName>
</protein>
<keyword evidence="2" id="KW-0547">Nucleotide-binding</keyword>
<dbReference type="InterPro" id="IPR017871">
    <property type="entry name" value="ABC_transporter-like_CS"/>
</dbReference>
<dbReference type="InterPro" id="IPR003439">
    <property type="entry name" value="ABC_transporter-like_ATP-bd"/>
</dbReference>
<dbReference type="Proteomes" id="UP000031011">
    <property type="component" value="Unassembled WGS sequence"/>
</dbReference>
<organism evidence="2 3">
    <name type="scientific">Ligilactobacillus ruminis DPC 6832</name>
    <dbReference type="NCBI Taxonomy" id="1402208"/>
    <lineage>
        <taxon>Bacteria</taxon>
        <taxon>Bacillati</taxon>
        <taxon>Bacillota</taxon>
        <taxon>Bacilli</taxon>
        <taxon>Lactobacillales</taxon>
        <taxon>Lactobacillaceae</taxon>
        <taxon>Ligilactobacillus</taxon>
    </lineage>
</organism>
<comment type="caution">
    <text evidence="2">The sequence shown here is derived from an EMBL/GenBank/DDBJ whole genome shotgun (WGS) entry which is preliminary data.</text>
</comment>
<proteinExistence type="predicted"/>
<dbReference type="PROSITE" id="PS50893">
    <property type="entry name" value="ABC_TRANSPORTER_2"/>
    <property type="match status" value="1"/>
</dbReference>
<dbReference type="InterPro" id="IPR027417">
    <property type="entry name" value="P-loop_NTPase"/>
</dbReference>
<dbReference type="PROSITE" id="PS00211">
    <property type="entry name" value="ABC_TRANSPORTER_1"/>
    <property type="match status" value="1"/>
</dbReference>
<feature type="domain" description="ABC transporter" evidence="1">
    <location>
        <begin position="1"/>
        <end position="172"/>
    </location>
</feature>
<dbReference type="PANTHER" id="PTHR24220">
    <property type="entry name" value="IMPORT ATP-BINDING PROTEIN"/>
    <property type="match status" value="1"/>
</dbReference>
<dbReference type="GO" id="GO:0005886">
    <property type="term" value="C:plasma membrane"/>
    <property type="evidence" value="ECO:0007669"/>
    <property type="project" value="TreeGrafter"/>
</dbReference>
<reference evidence="2 3" key="1">
    <citation type="journal article" date="2015" name="BMC Microbiol.">
        <title>Lactobacillus ruminis strains cluster according to their mammalian gut source.</title>
        <authorList>
            <person name="O' Donnell M.M."/>
            <person name="Harris H.M."/>
            <person name="Lynch D.B."/>
            <person name="Ross R.P."/>
            <person name="O'Toole P.W."/>
        </authorList>
    </citation>
    <scope>NUCLEOTIDE SEQUENCE [LARGE SCALE GENOMIC DNA]</scope>
    <source>
        <strain evidence="2 3">DPC 6832</strain>
    </source>
</reference>
<gene>
    <name evidence="2" type="ORF">LRN_0596</name>
</gene>
<dbReference type="InterPro" id="IPR015854">
    <property type="entry name" value="ABC_transpr_LolD-like"/>
</dbReference>
<sequence>MGKSTLLKIISGMEKPDEGQVFFEGKDLKKIKRQKLWGRHFSFVFQNYFLLDDKTVRKNLKLACQKIGEPEMTDALKKMGLTADVLDKTVYRLSGGERQRVGIARAILKPFDVLVADEPTGNLDFQNTAAIMDVLKKLQEDKKTIIVVSHDNDFQKLADQNLLLQDAVLTTF</sequence>
<accession>A0A837DV66</accession>
<dbReference type="SUPFAM" id="SSF52540">
    <property type="entry name" value="P-loop containing nucleoside triphosphate hydrolases"/>
    <property type="match status" value="1"/>
</dbReference>
<keyword evidence="2" id="KW-0067">ATP-binding</keyword>
<dbReference type="Pfam" id="PF00005">
    <property type="entry name" value="ABC_tran"/>
    <property type="match status" value="1"/>
</dbReference>
<dbReference type="GO" id="GO:0005524">
    <property type="term" value="F:ATP binding"/>
    <property type="evidence" value="ECO:0007669"/>
    <property type="project" value="UniProtKB-KW"/>
</dbReference>
<evidence type="ECO:0000313" key="2">
    <source>
        <dbReference type="EMBL" id="KIC04866.1"/>
    </source>
</evidence>
<dbReference type="GO" id="GO:0022857">
    <property type="term" value="F:transmembrane transporter activity"/>
    <property type="evidence" value="ECO:0007669"/>
    <property type="project" value="TreeGrafter"/>
</dbReference>
<dbReference type="EMBL" id="AWYA01000078">
    <property type="protein sequence ID" value="KIC04866.1"/>
    <property type="molecule type" value="Genomic_DNA"/>
</dbReference>
<dbReference type="AlphaFoldDB" id="A0A837DV66"/>
<name>A0A837DV66_9LACO</name>
<evidence type="ECO:0000313" key="3">
    <source>
        <dbReference type="Proteomes" id="UP000031011"/>
    </source>
</evidence>
<dbReference type="Gene3D" id="3.40.50.300">
    <property type="entry name" value="P-loop containing nucleotide triphosphate hydrolases"/>
    <property type="match status" value="1"/>
</dbReference>
<evidence type="ECO:0000259" key="1">
    <source>
        <dbReference type="PROSITE" id="PS50893"/>
    </source>
</evidence>
<dbReference type="GO" id="GO:0016887">
    <property type="term" value="F:ATP hydrolysis activity"/>
    <property type="evidence" value="ECO:0007669"/>
    <property type="project" value="InterPro"/>
</dbReference>